<organism evidence="1">
    <name type="scientific">Fervidobacterium thailandense</name>
    <dbReference type="NCBI Taxonomy" id="1008305"/>
    <lineage>
        <taxon>Bacteria</taxon>
        <taxon>Thermotogati</taxon>
        <taxon>Thermotogota</taxon>
        <taxon>Thermotogae</taxon>
        <taxon>Thermotogales</taxon>
        <taxon>Fervidobacteriaceae</taxon>
        <taxon>Fervidobacterium</taxon>
    </lineage>
</organism>
<gene>
    <name evidence="1" type="ORF">ENT77_06585</name>
</gene>
<dbReference type="AlphaFoldDB" id="A0A7C4W286"/>
<dbReference type="EMBL" id="DSZY01000030">
    <property type="protein sequence ID" value="HGU40848.1"/>
    <property type="molecule type" value="Genomic_DNA"/>
</dbReference>
<reference evidence="1" key="1">
    <citation type="journal article" date="2020" name="mSystems">
        <title>Genome- and Community-Level Interaction Insights into Carbon Utilization and Element Cycling Functions of Hydrothermarchaeota in Hydrothermal Sediment.</title>
        <authorList>
            <person name="Zhou Z."/>
            <person name="Liu Y."/>
            <person name="Xu W."/>
            <person name="Pan J."/>
            <person name="Luo Z.H."/>
            <person name="Li M."/>
        </authorList>
    </citation>
    <scope>NUCLEOTIDE SEQUENCE [LARGE SCALE GENOMIC DNA]</scope>
    <source>
        <strain evidence="1">SpSt-609</strain>
    </source>
</reference>
<name>A0A7C4W286_9BACT</name>
<comment type="caution">
    <text evidence="1">The sequence shown here is derived from an EMBL/GenBank/DDBJ whole genome shotgun (WGS) entry which is preliminary data.</text>
</comment>
<accession>A0A7C4W286</accession>
<sequence>MVFIGLILDTVFRQKVASCFTTTYTFNDSCKKVRTGHGGISDLLFEHVEYFTEYFSVFSLFKDFSRVHHNEVAIIELSLCTPTILIAFRFFNAFG</sequence>
<protein>
    <submittedName>
        <fullName evidence="1">Uncharacterized protein</fullName>
    </submittedName>
</protein>
<evidence type="ECO:0000313" key="1">
    <source>
        <dbReference type="EMBL" id="HGU40848.1"/>
    </source>
</evidence>
<proteinExistence type="predicted"/>